<organism evidence="8 9">
    <name type="scientific">Chelonia mydas</name>
    <name type="common">Green sea-turtle</name>
    <name type="synonym">Chelonia agassizi</name>
    <dbReference type="NCBI Taxonomy" id="8469"/>
    <lineage>
        <taxon>Eukaryota</taxon>
        <taxon>Metazoa</taxon>
        <taxon>Chordata</taxon>
        <taxon>Craniata</taxon>
        <taxon>Vertebrata</taxon>
        <taxon>Euteleostomi</taxon>
        <taxon>Archelosauria</taxon>
        <taxon>Testudinata</taxon>
        <taxon>Testudines</taxon>
        <taxon>Cryptodira</taxon>
        <taxon>Durocryptodira</taxon>
        <taxon>Americhelydia</taxon>
        <taxon>Chelonioidea</taxon>
        <taxon>Cheloniidae</taxon>
        <taxon>Chelonia</taxon>
    </lineage>
</organism>
<keyword evidence="4" id="KW-0256">Endoplasmic reticulum</keyword>
<feature type="region of interest" description="Disordered" evidence="6">
    <location>
        <begin position="195"/>
        <end position="214"/>
    </location>
</feature>
<dbReference type="GO" id="GO:0016323">
    <property type="term" value="C:basolateral plasma membrane"/>
    <property type="evidence" value="ECO:0007669"/>
    <property type="project" value="TreeGrafter"/>
</dbReference>
<evidence type="ECO:0000313" key="9">
    <source>
        <dbReference type="Proteomes" id="UP000031443"/>
    </source>
</evidence>
<reference evidence="9" key="1">
    <citation type="journal article" date="2013" name="Nat. Genet.">
        <title>The draft genomes of soft-shell turtle and green sea turtle yield insights into the development and evolution of the turtle-specific body plan.</title>
        <authorList>
            <person name="Wang Z."/>
            <person name="Pascual-Anaya J."/>
            <person name="Zadissa A."/>
            <person name="Li W."/>
            <person name="Niimura Y."/>
            <person name="Huang Z."/>
            <person name="Li C."/>
            <person name="White S."/>
            <person name="Xiong Z."/>
            <person name="Fang D."/>
            <person name="Wang B."/>
            <person name="Ming Y."/>
            <person name="Chen Y."/>
            <person name="Zheng Y."/>
            <person name="Kuraku S."/>
            <person name="Pignatelli M."/>
            <person name="Herrero J."/>
            <person name="Beal K."/>
            <person name="Nozawa M."/>
            <person name="Li Q."/>
            <person name="Wang J."/>
            <person name="Zhang H."/>
            <person name="Yu L."/>
            <person name="Shigenobu S."/>
            <person name="Wang J."/>
            <person name="Liu J."/>
            <person name="Flicek P."/>
            <person name="Searle S."/>
            <person name="Wang J."/>
            <person name="Kuratani S."/>
            <person name="Yin Y."/>
            <person name="Aken B."/>
            <person name="Zhang G."/>
            <person name="Irie N."/>
        </authorList>
    </citation>
    <scope>NUCLEOTIDE SEQUENCE [LARGE SCALE GENOMIC DNA]</scope>
</reference>
<dbReference type="PANTHER" id="PTHR13024:SF2">
    <property type="entry name" value="MICROSOMAL TRIGLYCERIDE TRANSFER PROTEIN-LIKE"/>
    <property type="match status" value="1"/>
</dbReference>
<dbReference type="PROSITE" id="PS51211">
    <property type="entry name" value="VITELLOGENIN"/>
    <property type="match status" value="1"/>
</dbReference>
<dbReference type="Pfam" id="PF01347">
    <property type="entry name" value="Vitellogenin_N"/>
    <property type="match status" value="1"/>
</dbReference>
<evidence type="ECO:0000259" key="7">
    <source>
        <dbReference type="PROSITE" id="PS51211"/>
    </source>
</evidence>
<dbReference type="GO" id="GO:0005548">
    <property type="term" value="F:phospholipid transporter activity"/>
    <property type="evidence" value="ECO:0007669"/>
    <property type="project" value="InterPro"/>
</dbReference>
<dbReference type="Proteomes" id="UP000031443">
    <property type="component" value="Unassembled WGS sequence"/>
</dbReference>
<dbReference type="Gene3D" id="1.25.10.20">
    <property type="entry name" value="Vitellinogen, superhelical"/>
    <property type="match status" value="1"/>
</dbReference>
<evidence type="ECO:0000313" key="8">
    <source>
        <dbReference type="EMBL" id="EMP40599.1"/>
    </source>
</evidence>
<keyword evidence="2" id="KW-0813">Transport</keyword>
<gene>
    <name evidence="8" type="ORF">UY3_02199</name>
</gene>
<dbReference type="GO" id="GO:0008289">
    <property type="term" value="F:lipid binding"/>
    <property type="evidence" value="ECO:0007669"/>
    <property type="project" value="InterPro"/>
</dbReference>
<dbReference type="InterPro" id="IPR015816">
    <property type="entry name" value="Vitellinogen_b-sht_N"/>
</dbReference>
<proteinExistence type="predicted"/>
<dbReference type="eggNOG" id="KOG4337">
    <property type="taxonomic scope" value="Eukaryota"/>
</dbReference>
<evidence type="ECO:0000256" key="6">
    <source>
        <dbReference type="SAM" id="MobiDB-lite"/>
    </source>
</evidence>
<dbReference type="EMBL" id="KB508622">
    <property type="protein sequence ID" value="EMP40599.1"/>
    <property type="molecule type" value="Genomic_DNA"/>
</dbReference>
<dbReference type="InterPro" id="IPR039988">
    <property type="entry name" value="MTTP"/>
</dbReference>
<keyword evidence="3" id="KW-0732">Signal</keyword>
<dbReference type="Pfam" id="PF15256">
    <property type="entry name" value="SPATIAL"/>
    <property type="match status" value="2"/>
</dbReference>
<dbReference type="GO" id="GO:0042157">
    <property type="term" value="P:lipoprotein metabolic process"/>
    <property type="evidence" value="ECO:0007669"/>
    <property type="project" value="TreeGrafter"/>
</dbReference>
<evidence type="ECO:0000256" key="1">
    <source>
        <dbReference type="ARBA" id="ARBA00004240"/>
    </source>
</evidence>
<dbReference type="AlphaFoldDB" id="M7BTS3"/>
<dbReference type="InterPro" id="IPR045811">
    <property type="entry name" value="MTP_lip-bd"/>
</dbReference>
<dbReference type="PANTHER" id="PTHR13024">
    <property type="entry name" value="MICROSOMAL TRIGLYCERIDE TRANSFER PROTEIN, LARGE SUBUNIT"/>
    <property type="match status" value="1"/>
</dbReference>
<dbReference type="InterPro" id="IPR037394">
    <property type="entry name" value="TBATA-like"/>
</dbReference>
<evidence type="ECO:0000256" key="4">
    <source>
        <dbReference type="ARBA" id="ARBA00022824"/>
    </source>
</evidence>
<sequence length="1134" mass="126269">MEMLRSPVAGPFKGQDITALAGKLKHVALNTPLRFSMEAMRPQSKNNSRFGNLSHHSFFSRHNPHPHRVTHIQGLNGAPICMVNDAWSVLTPLSPHPMIKGQLSSTVLGVSGAQMPIGDPHSNLVPRLTVGLSQGRYTPSRVLSQILELLCQILQTDSLSAIQQWLLTAGQREKDLVMRMLQTATANLQLEPQSLSTSMEQRLQSQTAVGLSSRGQHLGSNHPIRLSQSQKQEPIPDEDKPELQKLLTKISNYCKHLHRNIMDIGNFRHRASVQWPQQERNLETPSFQPGILYQYRYSLEVQLDYVSRLSLQGSRMRAEALVQVHLLWRNLAGEQLLQIQIQDLKVYHDSKHEKSQNVTGDPSTEVVLGKEDTAELQLPVFLHWNNGKLTAVDASQESDEDKRMLFRLSRAVFQVEGIYGDGGGKPQTLNLKQGLISLLQYQPHSGTATEIFGVLWQPTSKSFYSVQGSLIQSVLSEESHEVSPTLKSSIGTKIMSRQQLELVSSSMPGPAETPVQSLQEALAGILEKHQPISTISPPFKRTCMQCPSLKTYLRTLGNRRVKMDVSKVSTTWQFHRFIQMLRDAKKRDVLQLLRKAPEKMVTFFIDAAVAAQSTASLAALSEFLDFSNKGQVPLLEQFLYAAAFSPRPSKELLRLVLDKLNGKELDPAIWETGIIVIGTLAGKLCRMKLCGLQEVGLGMETVLRRLRDTKENSEIIIYLLSLQNALLPETIPTLLHYAEEGSAGVSGTAVSALQRFSSQHITGEVKKAMRRIFHQKNRNYEKTSRLAAAEILLDNEPLPMDLTNILLATRELEAEMSKFLLSKIQTSLHSHHHPARKAMKEILKDPQINNYNYLSKTGSSSSFSGPLAVTDDMLSTFSLELLFTESGGLLRKSVSGFMLRSHGHQLQAAQVSVEAQGLESVLGESNTEGEEEQELMAGMSAIFFDVQLRPIVFFQGYTDLMAKVLLSSGEPTNVVKGNVLLMDHEQAIPLQSGLQSVVKLQGALGLDISANIDMNLWEQESRTSIKTRGGLAIDFTAEIDAPFFQASVKSQIEAEASINFDTAVRFSGNPVLMCLQLREEQLPYREIFTISESSLNQSITVRKGRRGIIAGRELSLHRANSEMCKILLTETKEQ</sequence>
<feature type="region of interest" description="Disordered" evidence="6">
    <location>
        <begin position="219"/>
        <end position="240"/>
    </location>
</feature>
<keyword evidence="9" id="KW-1185">Reference proteome</keyword>
<dbReference type="SUPFAM" id="SSF48431">
    <property type="entry name" value="Lipovitellin-phosvitin complex, superhelical domain"/>
    <property type="match status" value="1"/>
</dbReference>
<dbReference type="GO" id="GO:0005783">
    <property type="term" value="C:endoplasmic reticulum"/>
    <property type="evidence" value="ECO:0007669"/>
    <property type="project" value="UniProtKB-SubCell"/>
</dbReference>
<evidence type="ECO:0000256" key="3">
    <source>
        <dbReference type="ARBA" id="ARBA00022729"/>
    </source>
</evidence>
<dbReference type="InterPro" id="IPR015819">
    <property type="entry name" value="Lipid_transp_b-sht_shell"/>
</dbReference>
<evidence type="ECO:0000256" key="2">
    <source>
        <dbReference type="ARBA" id="ARBA00022448"/>
    </source>
</evidence>
<dbReference type="Pfam" id="PF19444">
    <property type="entry name" value="MTP_lip_bd"/>
    <property type="match status" value="1"/>
</dbReference>
<dbReference type="Gene3D" id="2.30.230.10">
    <property type="entry name" value="Lipovitellin, beta-sheet shell regions, chain A"/>
    <property type="match status" value="1"/>
</dbReference>
<dbReference type="SMART" id="SM00638">
    <property type="entry name" value="LPD_N"/>
    <property type="match status" value="1"/>
</dbReference>
<dbReference type="GO" id="GO:0005794">
    <property type="term" value="C:Golgi apparatus"/>
    <property type="evidence" value="ECO:0007669"/>
    <property type="project" value="TreeGrafter"/>
</dbReference>
<dbReference type="SUPFAM" id="SSF56968">
    <property type="entry name" value="Lipovitellin-phosvitin complex, beta-sheet shell regions"/>
    <property type="match status" value="2"/>
</dbReference>
<dbReference type="InterPro" id="IPR011030">
    <property type="entry name" value="Lipovitellin_superhlx_dom"/>
</dbReference>
<dbReference type="InterPro" id="IPR001747">
    <property type="entry name" value="Vitellogenin_N"/>
</dbReference>
<evidence type="ECO:0000256" key="5">
    <source>
        <dbReference type="PROSITE-ProRule" id="PRU00557"/>
    </source>
</evidence>
<comment type="caution">
    <text evidence="5">Lacks conserved residue(s) required for the propagation of feature annotation.</text>
</comment>
<accession>M7BTS3</accession>
<protein>
    <submittedName>
        <fullName evidence="8">Microsomal triglyceride transfer protein large subunit</fullName>
    </submittedName>
</protein>
<dbReference type="FunFam" id="1.25.10.20:FF:000001">
    <property type="entry name" value="microsomal triglyceride transfer protein large subunit"/>
    <property type="match status" value="1"/>
</dbReference>
<feature type="domain" description="Vitellogenin" evidence="7">
    <location>
        <begin position="190"/>
        <end position="902"/>
    </location>
</feature>
<comment type="subcellular location">
    <subcellularLocation>
        <location evidence="1">Endoplasmic reticulum</location>
    </subcellularLocation>
</comment>
<name>M7BTS3_CHEMY</name>
<dbReference type="STRING" id="8469.M7BTS3"/>